<evidence type="ECO:0000256" key="2">
    <source>
        <dbReference type="ARBA" id="ARBA00022475"/>
    </source>
</evidence>
<dbReference type="Pfam" id="PF06808">
    <property type="entry name" value="DctM"/>
    <property type="match status" value="1"/>
</dbReference>
<feature type="transmembrane region" description="Helical" evidence="7">
    <location>
        <begin position="314"/>
        <end position="343"/>
    </location>
</feature>
<feature type="transmembrane region" description="Helical" evidence="7">
    <location>
        <begin position="355"/>
        <end position="384"/>
    </location>
</feature>
<evidence type="ECO:0000256" key="5">
    <source>
        <dbReference type="ARBA" id="ARBA00022989"/>
    </source>
</evidence>
<dbReference type="InterPro" id="IPR010656">
    <property type="entry name" value="DctM"/>
</dbReference>
<evidence type="ECO:0000256" key="3">
    <source>
        <dbReference type="ARBA" id="ARBA00022519"/>
    </source>
</evidence>
<evidence type="ECO:0000313" key="10">
    <source>
        <dbReference type="Proteomes" id="UP000196331"/>
    </source>
</evidence>
<reference evidence="9 10" key="1">
    <citation type="submission" date="2017-02" db="EMBL/GenBank/DDBJ databases">
        <authorList>
            <person name="Dridi B."/>
        </authorList>
    </citation>
    <scope>NUCLEOTIDE SEQUENCE [LARGE SCALE GENOMIC DNA]</scope>
    <source>
        <strain evidence="9 10">JB380</strain>
    </source>
</reference>
<comment type="subcellular location">
    <subcellularLocation>
        <location evidence="1 7">Cell inner membrane</location>
        <topology evidence="1 7">Multi-pass membrane protein</topology>
    </subcellularLocation>
</comment>
<evidence type="ECO:0000256" key="4">
    <source>
        <dbReference type="ARBA" id="ARBA00022692"/>
    </source>
</evidence>
<feature type="transmembrane region" description="Helical" evidence="7">
    <location>
        <begin position="396"/>
        <end position="424"/>
    </location>
</feature>
<accession>A0A1R4I3P1</accession>
<comment type="function">
    <text evidence="7">Part of the tripartite ATP-independent periplasmic (TRAP) transport system.</text>
</comment>
<evidence type="ECO:0000313" key="9">
    <source>
        <dbReference type="EMBL" id="SJN14501.1"/>
    </source>
</evidence>
<evidence type="ECO:0000256" key="1">
    <source>
        <dbReference type="ARBA" id="ARBA00004429"/>
    </source>
</evidence>
<keyword evidence="7" id="KW-0813">Transport</keyword>
<dbReference type="GO" id="GO:0022857">
    <property type="term" value="F:transmembrane transporter activity"/>
    <property type="evidence" value="ECO:0007669"/>
    <property type="project" value="UniProtKB-UniRule"/>
</dbReference>
<feature type="transmembrane region" description="Helical" evidence="7">
    <location>
        <begin position="240"/>
        <end position="257"/>
    </location>
</feature>
<dbReference type="PANTHER" id="PTHR33362">
    <property type="entry name" value="SIALIC ACID TRAP TRANSPORTER PERMEASE PROTEIN SIAT-RELATED"/>
    <property type="match status" value="1"/>
</dbReference>
<evidence type="ECO:0000256" key="7">
    <source>
        <dbReference type="RuleBase" id="RU369079"/>
    </source>
</evidence>
<gene>
    <name evidence="9" type="ORF">CZ787_15460</name>
</gene>
<proteinExistence type="inferred from homology"/>
<comment type="similarity">
    <text evidence="7">Belongs to the TRAP transporter large permease family.</text>
</comment>
<feature type="transmembrane region" description="Helical" evidence="7">
    <location>
        <begin position="12"/>
        <end position="33"/>
    </location>
</feature>
<feature type="transmembrane region" description="Helical" evidence="7">
    <location>
        <begin position="93"/>
        <end position="118"/>
    </location>
</feature>
<feature type="transmembrane region" description="Helical" evidence="7">
    <location>
        <begin position="53"/>
        <end position="72"/>
    </location>
</feature>
<comment type="caution">
    <text evidence="9">The sequence shown here is derived from an EMBL/GenBank/DDBJ whole genome shotgun (WGS) entry which is preliminary data.</text>
</comment>
<dbReference type="AlphaFoldDB" id="A0A1R4I3P1"/>
<feature type="transmembrane region" description="Helical" evidence="7">
    <location>
        <begin position="277"/>
        <end position="302"/>
    </location>
</feature>
<feature type="transmembrane region" description="Helical" evidence="7">
    <location>
        <begin position="138"/>
        <end position="159"/>
    </location>
</feature>
<dbReference type="PANTHER" id="PTHR33362:SF4">
    <property type="entry name" value="2,3-DIKETO-L-GULONATE TRAP TRANSPORTER LARGE PERMEASE PROTEIN YIAN"/>
    <property type="match status" value="1"/>
</dbReference>
<sequence length="427" mass="44468">MTVFYFGASLLAFLALGTPIAYALIISGIVLMWQIGLFDGQIIAQNMLNAANSFPMLAIPLFILAGEAMNAGGLSKRIIHLAQTLVGHRKGGLGYVVIFAGVLLSSLSGSALADAASLSALLLPMMINSGYNKPTSGGLIASASIIGPIIPPSIGFIVFGVSTNLSISKLFLAGIVPGILIAISLCIAWNIIARNNDLEVQEPASWAERGKALIDSFWALMLPIIILVGLRFGIMTPTEAAAVAAVYSIIISCLVYRELSLPQLSDIAFSAAKTSAGVMFLVAAAAIPAWMISIADIPGQIISLIEPVMDHPKLLVAAVIIVILVIGTAMDLTPTILLLGPILVPIVTHAGVDPIYFGVIFMITGAIGLITPPVGTVLNVVCAVGKLEFGALARGVMPFLIAELIVLALMVIIPEIVLIPAAWFSGS</sequence>
<evidence type="ECO:0000256" key="6">
    <source>
        <dbReference type="ARBA" id="ARBA00023136"/>
    </source>
</evidence>
<feature type="transmembrane region" description="Helical" evidence="7">
    <location>
        <begin position="212"/>
        <end position="233"/>
    </location>
</feature>
<dbReference type="InterPro" id="IPR004681">
    <property type="entry name" value="TRAP_DctM"/>
</dbReference>
<dbReference type="NCBIfam" id="TIGR00786">
    <property type="entry name" value="dctM"/>
    <property type="match status" value="1"/>
</dbReference>
<dbReference type="Proteomes" id="UP000196331">
    <property type="component" value="Unassembled WGS sequence"/>
</dbReference>
<dbReference type="GO" id="GO:0005886">
    <property type="term" value="C:plasma membrane"/>
    <property type="evidence" value="ECO:0007669"/>
    <property type="project" value="UniProtKB-SubCell"/>
</dbReference>
<feature type="domain" description="TRAP C4-dicarboxylate transport system permease DctM subunit" evidence="8">
    <location>
        <begin position="9"/>
        <end position="416"/>
    </location>
</feature>
<keyword evidence="4 7" id="KW-0812">Transmembrane</keyword>
<keyword evidence="5 7" id="KW-1133">Transmembrane helix</keyword>
<name>A0A1R4I3P1_9GAMM</name>
<keyword evidence="6 7" id="KW-0472">Membrane</keyword>
<dbReference type="OrthoDB" id="9796052at2"/>
<keyword evidence="2" id="KW-1003">Cell membrane</keyword>
<feature type="transmembrane region" description="Helical" evidence="7">
    <location>
        <begin position="171"/>
        <end position="192"/>
    </location>
</feature>
<comment type="subunit">
    <text evidence="7">The complex comprises the extracytoplasmic solute receptor protein and the two transmembrane proteins.</text>
</comment>
<protein>
    <recommendedName>
        <fullName evidence="7">TRAP transporter large permease protein</fullName>
    </recommendedName>
</protein>
<dbReference type="PIRSF" id="PIRSF006066">
    <property type="entry name" value="HI0050"/>
    <property type="match status" value="1"/>
</dbReference>
<evidence type="ECO:0000259" key="8">
    <source>
        <dbReference type="Pfam" id="PF06808"/>
    </source>
</evidence>
<dbReference type="EMBL" id="FUKM01000057">
    <property type="protein sequence ID" value="SJN14501.1"/>
    <property type="molecule type" value="Genomic_DNA"/>
</dbReference>
<keyword evidence="3 7" id="KW-0997">Cell inner membrane</keyword>
<organism evidence="9 10">
    <name type="scientific">Halomonas citrativorans</name>
    <dbReference type="NCBI Taxonomy" id="2742612"/>
    <lineage>
        <taxon>Bacteria</taxon>
        <taxon>Pseudomonadati</taxon>
        <taxon>Pseudomonadota</taxon>
        <taxon>Gammaproteobacteria</taxon>
        <taxon>Oceanospirillales</taxon>
        <taxon>Halomonadaceae</taxon>
        <taxon>Halomonas</taxon>
    </lineage>
</organism>